<gene>
    <name evidence="3" type="ORF">KUCA_T00000355001</name>
</gene>
<dbReference type="HOGENOM" id="CLU_386862_0_0_1"/>
<feature type="coiled-coil region" evidence="1">
    <location>
        <begin position="540"/>
        <end position="601"/>
    </location>
</feature>
<feature type="compositionally biased region" description="Polar residues" evidence="2">
    <location>
        <begin position="249"/>
        <end position="266"/>
    </location>
</feature>
<feature type="compositionally biased region" description="Polar residues" evidence="2">
    <location>
        <begin position="306"/>
        <end position="315"/>
    </location>
</feature>
<organism evidence="3 4">
    <name type="scientific">Kuraishia capsulata CBS 1993</name>
    <dbReference type="NCBI Taxonomy" id="1382522"/>
    <lineage>
        <taxon>Eukaryota</taxon>
        <taxon>Fungi</taxon>
        <taxon>Dikarya</taxon>
        <taxon>Ascomycota</taxon>
        <taxon>Saccharomycotina</taxon>
        <taxon>Pichiomycetes</taxon>
        <taxon>Pichiales</taxon>
        <taxon>Pichiaceae</taxon>
        <taxon>Kuraishia</taxon>
    </lineage>
</organism>
<dbReference type="AlphaFoldDB" id="W6MG30"/>
<evidence type="ECO:0000313" key="3">
    <source>
        <dbReference type="EMBL" id="CDK24393.1"/>
    </source>
</evidence>
<accession>W6MG30</accession>
<dbReference type="OrthoDB" id="9905114at2759"/>
<name>W6MG30_9ASCO</name>
<evidence type="ECO:0000313" key="4">
    <source>
        <dbReference type="Proteomes" id="UP000019384"/>
    </source>
</evidence>
<feature type="region of interest" description="Disordered" evidence="2">
    <location>
        <begin position="1"/>
        <end position="77"/>
    </location>
</feature>
<keyword evidence="4" id="KW-1185">Reference proteome</keyword>
<reference evidence="3" key="1">
    <citation type="submission" date="2013-12" db="EMBL/GenBank/DDBJ databases">
        <authorList>
            <person name="Genoscope - CEA"/>
        </authorList>
    </citation>
    <scope>NUCLEOTIDE SEQUENCE</scope>
    <source>
        <strain evidence="3">CBS 1993</strain>
    </source>
</reference>
<proteinExistence type="predicted"/>
<keyword evidence="1" id="KW-0175">Coiled coil</keyword>
<dbReference type="GeneID" id="34517798"/>
<dbReference type="RefSeq" id="XP_022456410.1">
    <property type="nucleotide sequence ID" value="XM_022604887.1"/>
</dbReference>
<sequence length="714" mass="81678">MSLPSTPRRKSLGGSVPQRGILKRLNDENHTISLDPHSMAKKRVSFKSEASVLQIRENHASPKSPVPSMRSPIRSPGLFPNFQGRISFGLTAPSRFEIYQDRQKSQEPTSEDDVLDLFYEEGEIAQLRKKNDDADSEVEMEISSDDQMEFTEPLKPGDLPVLVESSETVQADPQDEDMELTQPLNLMQLKNEAQEEEKAQPMELTQVFNRPLDPVEDQVEQLMEFTKPVRPVVFTKPVQFKRLMENSPLRLTQSSELADLENSQSKPMELTQPIKPLELEESLETSQPMELTQPLEASLPLHSAKSEQLNQSQPKESTHPLETELEPELELSQAPMDFTQPLQSSTRMSYTPSTPAQSFMKLQPEIEDSQEADESIIEADYEPTETFEFFKEVGIDFRENISPFEPRFKPEHRDAPQEDDFAKAIPRMPELLLVMYELLQMINTIQDRKSLLVEEEARLTKHNTKLMRDYRLSDRQTQKQLRSMFLNTRDVKKHNAGLEFYQFKNINLESIEKDLGDYNDTITLRAEDAALQSSKLADDNERIRIKIHEMKSRVANLKAAKMTPVEFADLKHGLANRTEELISLQAKAAELNLQKQALESSSKTTESLVEQICLENEAIAHRILQNQDVKASKIRYALVEHLSNLRLTKADKKTPDSRVVSVQGLGFETQVEMTSLQSLEEFQRNAYGEQKRLVAEKLAKLYGHDKDLTNLRMA</sequence>
<dbReference type="STRING" id="1382522.W6MG30"/>
<protein>
    <submittedName>
        <fullName evidence="3">Uncharacterized protein</fullName>
    </submittedName>
</protein>
<feature type="region of interest" description="Disordered" evidence="2">
    <location>
        <begin position="244"/>
        <end position="335"/>
    </location>
</feature>
<reference evidence="3" key="2">
    <citation type="submission" date="2014-02" db="EMBL/GenBank/DDBJ databases">
        <title>Complete DNA sequence of /Kuraishia capsulata/ illustrates novel genomic features among budding yeasts (/Saccharomycotina/).</title>
        <authorList>
            <person name="Morales L."/>
            <person name="Noel B."/>
            <person name="Porcel B."/>
            <person name="Marcet-Houben M."/>
            <person name="Hullo M-F."/>
            <person name="Sacerdot C."/>
            <person name="Tekaia F."/>
            <person name="Leh-Louis V."/>
            <person name="Despons L."/>
            <person name="Khanna V."/>
            <person name="Aury J-M."/>
            <person name="Barbe V."/>
            <person name="Couloux A."/>
            <person name="Labadie K."/>
            <person name="Pelletier E."/>
            <person name="Souciet J-L."/>
            <person name="Boekhout T."/>
            <person name="Gabaldon T."/>
            <person name="Wincker P."/>
            <person name="Dujon B."/>
        </authorList>
    </citation>
    <scope>NUCLEOTIDE SEQUENCE</scope>
    <source>
        <strain evidence="3">CBS 1993</strain>
    </source>
</reference>
<evidence type="ECO:0000256" key="2">
    <source>
        <dbReference type="SAM" id="MobiDB-lite"/>
    </source>
</evidence>
<dbReference type="EMBL" id="HG793125">
    <property type="protein sequence ID" value="CDK24393.1"/>
    <property type="molecule type" value="Genomic_DNA"/>
</dbReference>
<evidence type="ECO:0000256" key="1">
    <source>
        <dbReference type="SAM" id="Coils"/>
    </source>
</evidence>
<dbReference type="Proteomes" id="UP000019384">
    <property type="component" value="Unassembled WGS sequence"/>
</dbReference>